<organism evidence="3">
    <name type="scientific">hydrothermal vent metagenome</name>
    <dbReference type="NCBI Taxonomy" id="652676"/>
    <lineage>
        <taxon>unclassified sequences</taxon>
        <taxon>metagenomes</taxon>
        <taxon>ecological metagenomes</taxon>
    </lineage>
</organism>
<evidence type="ECO:0000256" key="1">
    <source>
        <dbReference type="SAM" id="Coils"/>
    </source>
</evidence>
<reference evidence="3" key="1">
    <citation type="submission" date="2018-06" db="EMBL/GenBank/DDBJ databases">
        <authorList>
            <person name="Zhirakovskaya E."/>
        </authorList>
    </citation>
    <scope>NUCLEOTIDE SEQUENCE</scope>
</reference>
<accession>A0A3B1DVY3</accession>
<evidence type="ECO:0008006" key="4">
    <source>
        <dbReference type="Google" id="ProtNLM"/>
    </source>
</evidence>
<keyword evidence="2" id="KW-0812">Transmembrane</keyword>
<keyword evidence="2" id="KW-1133">Transmembrane helix</keyword>
<keyword evidence="2" id="KW-0472">Membrane</keyword>
<feature type="coiled-coil region" evidence="1">
    <location>
        <begin position="152"/>
        <end position="211"/>
    </location>
</feature>
<gene>
    <name evidence="3" type="ORF">MNBD_PLANCTO03-779</name>
</gene>
<name>A0A3B1DVY3_9ZZZZ</name>
<protein>
    <recommendedName>
        <fullName evidence="4">BRCT domain-containing protein</fullName>
    </recommendedName>
</protein>
<keyword evidence="1" id="KW-0175">Coiled coil</keyword>
<evidence type="ECO:0000313" key="3">
    <source>
        <dbReference type="EMBL" id="VAX36235.1"/>
    </source>
</evidence>
<sequence>MAGRGGAGVGVVITISILSILSLGLFVSTIVFYGNLNKVTGERDLAQQGLSEYINAQERNDPRISQIAETARQKRATVVGYLNDNLGRAISTISSRADRGTLETTLERLDTVRLPGIAKATGWSGQGDPPSLKALVARDSFDDLLTKVNTHIAMLEDRIDSAMQAKTIAEADLQNEQERSRARDAAHRATLAAINDELARYRAEVESYRTGTDQHRNDMDVRVMEIRLNSESRETDLLDRLTALENEKLDLLDQIERLRGDRKADLFAGRPEESLVDGHVVAADPAEGTATIDLGNRDKIRVGMSFAVYEEPSAIRPDADGNYPRGKATLEVIRIDDTSAICRIVSERAGNPVVRGDIIANAVYDPNKTYKFLIIGNFDTNRDGIATDAERLGITAMIADWGGQFTEELTGDVDFLVMGQRPNLPPEPPIQAPIAIVEQFVQAQQVIARYDELFEQATATSMPVLNENRLRTLIGGF</sequence>
<dbReference type="AlphaFoldDB" id="A0A3B1DVY3"/>
<proteinExistence type="predicted"/>
<evidence type="ECO:0000256" key="2">
    <source>
        <dbReference type="SAM" id="Phobius"/>
    </source>
</evidence>
<feature type="transmembrane region" description="Helical" evidence="2">
    <location>
        <begin position="7"/>
        <end position="33"/>
    </location>
</feature>
<dbReference type="EMBL" id="UOGK01000045">
    <property type="protein sequence ID" value="VAX36235.1"/>
    <property type="molecule type" value="Genomic_DNA"/>
</dbReference>